<evidence type="ECO:0000313" key="2">
    <source>
        <dbReference type="Proteomes" id="UP000222564"/>
    </source>
</evidence>
<dbReference type="EMBL" id="AWQQ01000156">
    <property type="protein sequence ID" value="PHJ36710.1"/>
    <property type="molecule type" value="Genomic_DNA"/>
</dbReference>
<dbReference type="AlphaFoldDB" id="A0A2C6LFU2"/>
<dbReference type="Pfam" id="PF14236">
    <property type="entry name" value="DruA"/>
    <property type="match status" value="1"/>
</dbReference>
<accession>A0A2C6LFU2</accession>
<sequence>MYRRPEITEKEVDLINRLISENPTWWRTRLSIESCRIWDWRYHDGRPKETSCRDLLRKLDGKGLITLPEKITDTGPKPCNTHQVKRMFHDTTPVQSRLKDLGPLQVVVILNCSPLLNEFKSLLIQYHYPGFDLTVGENVKYMVYNLDGVLLAYLLSGASAWACAQRDHFIGWKADIRKANLYLTTNNTRFLILPWVRVPHLASHILGLISRRISSDWQEKYGHPVYLLETFVEKDRFKGTCYKAANWVYTGETTGRSRYDRYGRLRVPIKDIYLYPLSRDFREVLTQ</sequence>
<protein>
    <submittedName>
        <fullName evidence="1">Uncharacterized protein</fullName>
    </submittedName>
</protein>
<proteinExistence type="predicted"/>
<organism evidence="1 2">
    <name type="scientific">Desulforamulus profundi</name>
    <dbReference type="NCBI Taxonomy" id="1383067"/>
    <lineage>
        <taxon>Bacteria</taxon>
        <taxon>Bacillati</taxon>
        <taxon>Bacillota</taxon>
        <taxon>Clostridia</taxon>
        <taxon>Eubacteriales</taxon>
        <taxon>Peptococcaceae</taxon>
        <taxon>Desulforamulus</taxon>
    </lineage>
</organism>
<keyword evidence="2" id="KW-1185">Reference proteome</keyword>
<dbReference type="Proteomes" id="UP000222564">
    <property type="component" value="Unassembled WGS sequence"/>
</dbReference>
<dbReference type="InterPro" id="IPR025639">
    <property type="entry name" value="DruA"/>
</dbReference>
<gene>
    <name evidence="1" type="ORF">P378_20595</name>
</gene>
<comment type="caution">
    <text evidence="1">The sequence shown here is derived from an EMBL/GenBank/DDBJ whole genome shotgun (WGS) entry which is preliminary data.</text>
</comment>
<evidence type="ECO:0000313" key="1">
    <source>
        <dbReference type="EMBL" id="PHJ36710.1"/>
    </source>
</evidence>
<reference evidence="1 2" key="1">
    <citation type="submission" date="2013-09" db="EMBL/GenBank/DDBJ databases">
        <title>Biodegradation of hydrocarbons in the deep terrestrial subsurface : characterization of a microbial consortium composed of two Desulfotomaculum species originating from a deep geological formation.</title>
        <authorList>
            <person name="Aullo T."/>
            <person name="Berlendis S."/>
            <person name="Lascourreges J.-F."/>
            <person name="Dessort D."/>
            <person name="Saint-Laurent S."/>
            <person name="Schraauwers B."/>
            <person name="Mas J."/>
            <person name="Magot M."/>
            <person name="Ranchou-Peyruse A."/>
        </authorList>
    </citation>
    <scope>NUCLEOTIDE SEQUENCE [LARGE SCALE GENOMIC DNA]</scope>
    <source>
        <strain evidence="1 2">Bs107</strain>
    </source>
</reference>
<name>A0A2C6LFU2_9FIRM</name>